<keyword evidence="5" id="KW-0472">Membrane</keyword>
<accession>A0ABN6RTB6</accession>
<dbReference type="Proteomes" id="UP001061361">
    <property type="component" value="Chromosome"/>
</dbReference>
<proteinExistence type="inferred from homology"/>
<feature type="transmembrane region" description="Helical" evidence="5">
    <location>
        <begin position="29"/>
        <end position="51"/>
    </location>
</feature>
<feature type="transmembrane region" description="Helical" evidence="5">
    <location>
        <begin position="113"/>
        <end position="137"/>
    </location>
</feature>
<keyword evidence="4" id="KW-0997">Cell inner membrane</keyword>
<evidence type="ECO:0000256" key="5">
    <source>
        <dbReference type="SAM" id="Phobius"/>
    </source>
</evidence>
<comment type="similarity">
    <text evidence="2">Belongs to the ABC-2 integral membrane protein family.</text>
</comment>
<keyword evidence="4" id="KW-1003">Cell membrane</keyword>
<evidence type="ECO:0000256" key="1">
    <source>
        <dbReference type="ARBA" id="ARBA00004429"/>
    </source>
</evidence>
<dbReference type="PANTHER" id="PTHR30413:SF8">
    <property type="entry name" value="TRANSPORT PERMEASE PROTEIN"/>
    <property type="match status" value="1"/>
</dbReference>
<sequence>MRNSTFFELLCYKTGANLRTEIARYHLNYLWWVLEPVLTMGVFYVIFDIMLNRGTEHFVAFLLTGLIWWNWFARSVQNAASSILNARTLMLQVDIRKAFFPLEVCLQDGFKQLFVTALLLVFLLIYPTPVTVTWLALPALMAVQFLLVLGVATLGAALVPFLPDLKFVIVTGVQLLFFGSGIFFRIEDVVLPEHRFIMYLNPVAGLIRNYREILINGAWPDWFYLAKVALFSLALCLFAFWLVRKLDRTYPWVCNQ</sequence>
<keyword evidence="5" id="KW-1133">Transmembrane helix</keyword>
<dbReference type="PANTHER" id="PTHR30413">
    <property type="entry name" value="INNER MEMBRANE TRANSPORT PERMEASE"/>
    <property type="match status" value="1"/>
</dbReference>
<reference evidence="7" key="1">
    <citation type="submission" date="2022-08" db="EMBL/GenBank/DDBJ databases">
        <title>Genome Sequence of the sulphate-reducing bacterium, Pseudodesulfovibrio portus JCM14722.</title>
        <authorList>
            <person name="Kondo R."/>
            <person name="Kataoka T."/>
        </authorList>
    </citation>
    <scope>NUCLEOTIDE SEQUENCE</scope>
    <source>
        <strain evidence="7">JCM 14722</strain>
    </source>
</reference>
<dbReference type="PROSITE" id="PS51012">
    <property type="entry name" value="ABC_TM2"/>
    <property type="match status" value="1"/>
</dbReference>
<protein>
    <submittedName>
        <fullName evidence="7">Transport permease protein</fullName>
    </submittedName>
</protein>
<evidence type="ECO:0000256" key="3">
    <source>
        <dbReference type="ARBA" id="ARBA00022448"/>
    </source>
</evidence>
<feature type="transmembrane region" description="Helical" evidence="5">
    <location>
        <begin position="222"/>
        <end position="243"/>
    </location>
</feature>
<feature type="transmembrane region" description="Helical" evidence="5">
    <location>
        <begin position="57"/>
        <end position="73"/>
    </location>
</feature>
<evidence type="ECO:0000256" key="4">
    <source>
        <dbReference type="ARBA" id="ARBA00022519"/>
    </source>
</evidence>
<organism evidence="7 8">
    <name type="scientific">Pseudodesulfovibrio portus</name>
    <dbReference type="NCBI Taxonomy" id="231439"/>
    <lineage>
        <taxon>Bacteria</taxon>
        <taxon>Pseudomonadati</taxon>
        <taxon>Thermodesulfobacteriota</taxon>
        <taxon>Desulfovibrionia</taxon>
        <taxon>Desulfovibrionales</taxon>
        <taxon>Desulfovibrionaceae</taxon>
    </lineage>
</organism>
<comment type="subcellular location">
    <subcellularLocation>
        <location evidence="1">Cell inner membrane</location>
        <topology evidence="1">Multi-pass membrane protein</topology>
    </subcellularLocation>
</comment>
<keyword evidence="8" id="KW-1185">Reference proteome</keyword>
<evidence type="ECO:0000313" key="7">
    <source>
        <dbReference type="EMBL" id="BDQ34344.1"/>
    </source>
</evidence>
<keyword evidence="3" id="KW-0813">Transport</keyword>
<dbReference type="EMBL" id="AP026708">
    <property type="protein sequence ID" value="BDQ34344.1"/>
    <property type="molecule type" value="Genomic_DNA"/>
</dbReference>
<name>A0ABN6RTB6_9BACT</name>
<evidence type="ECO:0000256" key="2">
    <source>
        <dbReference type="ARBA" id="ARBA00007783"/>
    </source>
</evidence>
<gene>
    <name evidence="7" type="primary">tagG</name>
    <name evidence="7" type="ORF">JCM14722_18860</name>
</gene>
<dbReference type="InterPro" id="IPR047817">
    <property type="entry name" value="ABC2_TM_bact-type"/>
</dbReference>
<feature type="domain" description="ABC transmembrane type-2" evidence="6">
    <location>
        <begin position="27"/>
        <end position="246"/>
    </location>
</feature>
<feature type="transmembrane region" description="Helical" evidence="5">
    <location>
        <begin position="167"/>
        <end position="186"/>
    </location>
</feature>
<evidence type="ECO:0000259" key="6">
    <source>
        <dbReference type="PROSITE" id="PS51012"/>
    </source>
</evidence>
<evidence type="ECO:0000313" key="8">
    <source>
        <dbReference type="Proteomes" id="UP001061361"/>
    </source>
</evidence>
<dbReference type="RefSeq" id="WP_264981253.1">
    <property type="nucleotide sequence ID" value="NZ_AP026708.1"/>
</dbReference>
<feature type="transmembrane region" description="Helical" evidence="5">
    <location>
        <begin position="143"/>
        <end position="162"/>
    </location>
</feature>
<keyword evidence="5" id="KW-0812">Transmembrane</keyword>